<dbReference type="InterPro" id="IPR033205">
    <property type="entry name" value="COP9_CSN8"/>
</dbReference>
<dbReference type="InParanoid" id="A0A3N4KZ86"/>
<sequence>MGAQLNLEHLSTLVTDQNLSPAALVDLLADLEATASSCPLNSSSSELISNYYSAYFFSLFLCDDLNEARFLSKRIPLGFLQSDPLLISTYTLLRALYTRSYQSIYTTLSSAPWSSILTPLVSRFEKYFRRRTFILLSRAYTTISLKSTAIFLGLEGTDEKESSIIAMVVAEGWGRDEATGMLKPVPIDDDDDLRDPDVNAKDGGIARLTGLVTHLTEV</sequence>
<comment type="similarity">
    <text evidence="3">Belongs to the CSN8 family.</text>
</comment>
<dbReference type="GO" id="GO:0000338">
    <property type="term" value="P:protein deneddylation"/>
    <property type="evidence" value="ECO:0007669"/>
    <property type="project" value="InterPro"/>
</dbReference>
<keyword evidence="7" id="KW-0539">Nucleus</keyword>
<evidence type="ECO:0000313" key="10">
    <source>
        <dbReference type="Proteomes" id="UP000277580"/>
    </source>
</evidence>
<keyword evidence="10" id="KW-1185">Reference proteome</keyword>
<keyword evidence="6" id="KW-0736">Signalosome</keyword>
<evidence type="ECO:0000256" key="7">
    <source>
        <dbReference type="ARBA" id="ARBA00023242"/>
    </source>
</evidence>
<dbReference type="EMBL" id="ML119111">
    <property type="protein sequence ID" value="RPB15883.1"/>
    <property type="molecule type" value="Genomic_DNA"/>
</dbReference>
<dbReference type="OrthoDB" id="5351233at2759"/>
<keyword evidence="5" id="KW-0963">Cytoplasm</keyword>
<evidence type="ECO:0000313" key="9">
    <source>
        <dbReference type="EMBL" id="RPB15883.1"/>
    </source>
</evidence>
<dbReference type="STRING" id="1392247.A0A3N4KZ86"/>
<dbReference type="InterPro" id="IPR033464">
    <property type="entry name" value="CSN8_PSD8_EIF3K"/>
</dbReference>
<organism evidence="9 10">
    <name type="scientific">Morchella conica CCBAS932</name>
    <dbReference type="NCBI Taxonomy" id="1392247"/>
    <lineage>
        <taxon>Eukaryota</taxon>
        <taxon>Fungi</taxon>
        <taxon>Dikarya</taxon>
        <taxon>Ascomycota</taxon>
        <taxon>Pezizomycotina</taxon>
        <taxon>Pezizomycetes</taxon>
        <taxon>Pezizales</taxon>
        <taxon>Morchellaceae</taxon>
        <taxon>Morchella</taxon>
    </lineage>
</organism>
<evidence type="ECO:0000259" key="8">
    <source>
        <dbReference type="PROSITE" id="PS50250"/>
    </source>
</evidence>
<evidence type="ECO:0000256" key="5">
    <source>
        <dbReference type="ARBA" id="ARBA00022490"/>
    </source>
</evidence>
<proteinExistence type="inferred from homology"/>
<protein>
    <recommendedName>
        <fullName evidence="4">COP9 signalosome complex subunit 8</fullName>
    </recommendedName>
</protein>
<gene>
    <name evidence="9" type="ORF">P167DRAFT_602962</name>
</gene>
<evidence type="ECO:0000256" key="3">
    <source>
        <dbReference type="ARBA" id="ARBA00008252"/>
    </source>
</evidence>
<evidence type="ECO:0000256" key="6">
    <source>
        <dbReference type="ARBA" id="ARBA00022790"/>
    </source>
</evidence>
<evidence type="ECO:0000256" key="2">
    <source>
        <dbReference type="ARBA" id="ARBA00004496"/>
    </source>
</evidence>
<comment type="subcellular location">
    <subcellularLocation>
        <location evidence="2">Cytoplasm</location>
    </subcellularLocation>
    <subcellularLocation>
        <location evidence="1">Nucleus</location>
    </subcellularLocation>
</comment>
<evidence type="ECO:0000256" key="1">
    <source>
        <dbReference type="ARBA" id="ARBA00004123"/>
    </source>
</evidence>
<accession>A0A3N4KZ86</accession>
<name>A0A3N4KZ86_9PEZI</name>
<dbReference type="PROSITE" id="PS50250">
    <property type="entry name" value="PCI"/>
    <property type="match status" value="1"/>
</dbReference>
<dbReference type="GO" id="GO:0008180">
    <property type="term" value="C:COP9 signalosome"/>
    <property type="evidence" value="ECO:0007669"/>
    <property type="project" value="UniProtKB-KW"/>
</dbReference>
<dbReference type="PANTHER" id="PTHR13339">
    <property type="entry name" value="COP9 SIGNALOSOME COMPLEX SUBUNIT 8"/>
    <property type="match status" value="1"/>
</dbReference>
<dbReference type="PANTHER" id="PTHR13339:SF0">
    <property type="entry name" value="COP9 SIGNALOSOME COMPLEX SUBUNIT 8"/>
    <property type="match status" value="1"/>
</dbReference>
<dbReference type="InterPro" id="IPR000717">
    <property type="entry name" value="PCI_dom"/>
</dbReference>
<dbReference type="Proteomes" id="UP000277580">
    <property type="component" value="Unassembled WGS sequence"/>
</dbReference>
<dbReference type="GO" id="GO:0005737">
    <property type="term" value="C:cytoplasm"/>
    <property type="evidence" value="ECO:0007669"/>
    <property type="project" value="UniProtKB-SubCell"/>
</dbReference>
<reference evidence="9 10" key="1">
    <citation type="journal article" date="2018" name="Nat. Ecol. Evol.">
        <title>Pezizomycetes genomes reveal the molecular basis of ectomycorrhizal truffle lifestyle.</title>
        <authorList>
            <person name="Murat C."/>
            <person name="Payen T."/>
            <person name="Noel B."/>
            <person name="Kuo A."/>
            <person name="Morin E."/>
            <person name="Chen J."/>
            <person name="Kohler A."/>
            <person name="Krizsan K."/>
            <person name="Balestrini R."/>
            <person name="Da Silva C."/>
            <person name="Montanini B."/>
            <person name="Hainaut M."/>
            <person name="Levati E."/>
            <person name="Barry K.W."/>
            <person name="Belfiori B."/>
            <person name="Cichocki N."/>
            <person name="Clum A."/>
            <person name="Dockter R.B."/>
            <person name="Fauchery L."/>
            <person name="Guy J."/>
            <person name="Iotti M."/>
            <person name="Le Tacon F."/>
            <person name="Lindquist E.A."/>
            <person name="Lipzen A."/>
            <person name="Malagnac F."/>
            <person name="Mello A."/>
            <person name="Molinier V."/>
            <person name="Miyauchi S."/>
            <person name="Poulain J."/>
            <person name="Riccioni C."/>
            <person name="Rubini A."/>
            <person name="Sitrit Y."/>
            <person name="Splivallo R."/>
            <person name="Traeger S."/>
            <person name="Wang M."/>
            <person name="Zifcakova L."/>
            <person name="Wipf D."/>
            <person name="Zambonelli A."/>
            <person name="Paolocci F."/>
            <person name="Nowrousian M."/>
            <person name="Ottonello S."/>
            <person name="Baldrian P."/>
            <person name="Spatafora J.W."/>
            <person name="Henrissat B."/>
            <person name="Nagy L.G."/>
            <person name="Aury J.M."/>
            <person name="Wincker P."/>
            <person name="Grigoriev I.V."/>
            <person name="Bonfante P."/>
            <person name="Martin F.M."/>
        </authorList>
    </citation>
    <scope>NUCLEOTIDE SEQUENCE [LARGE SCALE GENOMIC DNA]</scope>
    <source>
        <strain evidence="9 10">CCBAS932</strain>
    </source>
</reference>
<evidence type="ECO:0000256" key="4">
    <source>
        <dbReference type="ARBA" id="ARBA00014875"/>
    </source>
</evidence>
<feature type="domain" description="PCI" evidence="8">
    <location>
        <begin position="16"/>
        <end position="194"/>
    </location>
</feature>
<dbReference type="Pfam" id="PF10075">
    <property type="entry name" value="CSN8_PSD8_EIF3K"/>
    <property type="match status" value="1"/>
</dbReference>
<dbReference type="AlphaFoldDB" id="A0A3N4KZ86"/>
<dbReference type="GO" id="GO:0010387">
    <property type="term" value="P:COP9 signalosome assembly"/>
    <property type="evidence" value="ECO:0007669"/>
    <property type="project" value="InterPro"/>
</dbReference>